<dbReference type="EMBL" id="BGPR01000040">
    <property type="protein sequence ID" value="GBL84918.1"/>
    <property type="molecule type" value="Genomic_DNA"/>
</dbReference>
<protein>
    <submittedName>
        <fullName evidence="1">Uncharacterized protein</fullName>
    </submittedName>
</protein>
<name>A0A4Y2AYR0_ARAVE</name>
<reference evidence="1 2" key="1">
    <citation type="journal article" date="2019" name="Sci. Rep.">
        <title>Orb-weaving spider Araneus ventricosus genome elucidates the spidroin gene catalogue.</title>
        <authorList>
            <person name="Kono N."/>
            <person name="Nakamura H."/>
            <person name="Ohtoshi R."/>
            <person name="Moran D.A.P."/>
            <person name="Shinohara A."/>
            <person name="Yoshida Y."/>
            <person name="Fujiwara M."/>
            <person name="Mori M."/>
            <person name="Tomita M."/>
            <person name="Arakawa K."/>
        </authorList>
    </citation>
    <scope>NUCLEOTIDE SEQUENCE [LARGE SCALE GENOMIC DNA]</scope>
</reference>
<evidence type="ECO:0000313" key="1">
    <source>
        <dbReference type="EMBL" id="GBL84918.1"/>
    </source>
</evidence>
<keyword evidence="2" id="KW-1185">Reference proteome</keyword>
<comment type="caution">
    <text evidence="1">The sequence shown here is derived from an EMBL/GenBank/DDBJ whole genome shotgun (WGS) entry which is preliminary data.</text>
</comment>
<proteinExistence type="predicted"/>
<dbReference type="AlphaFoldDB" id="A0A4Y2AYR0"/>
<dbReference type="Proteomes" id="UP000499080">
    <property type="component" value="Unassembled WGS sequence"/>
</dbReference>
<accession>A0A4Y2AYR0</accession>
<dbReference type="OrthoDB" id="10588843at2759"/>
<organism evidence="1 2">
    <name type="scientific">Araneus ventricosus</name>
    <name type="common">Orbweaver spider</name>
    <name type="synonym">Epeira ventricosa</name>
    <dbReference type="NCBI Taxonomy" id="182803"/>
    <lineage>
        <taxon>Eukaryota</taxon>
        <taxon>Metazoa</taxon>
        <taxon>Ecdysozoa</taxon>
        <taxon>Arthropoda</taxon>
        <taxon>Chelicerata</taxon>
        <taxon>Arachnida</taxon>
        <taxon>Araneae</taxon>
        <taxon>Araneomorphae</taxon>
        <taxon>Entelegynae</taxon>
        <taxon>Araneoidea</taxon>
        <taxon>Araneidae</taxon>
        <taxon>Araneus</taxon>
    </lineage>
</organism>
<evidence type="ECO:0000313" key="2">
    <source>
        <dbReference type="Proteomes" id="UP000499080"/>
    </source>
</evidence>
<gene>
    <name evidence="1" type="ORF">AVEN_42188_1</name>
</gene>
<sequence length="114" mass="12892">MEKVLNLSTKERNITNNLMKIWNLIGYHRLVRSLSWIYVTNNKQAAAAFDVLADWLAYFLGKMLWGHNTRFGEILTLANGREEIIIQFYSISTLQVGGLAAARGLCACPPYVPC</sequence>